<reference evidence="2" key="1">
    <citation type="submission" date="2016-11" db="EMBL/GenBank/DDBJ databases">
        <authorList>
            <person name="Varghese N."/>
            <person name="Submissions S."/>
        </authorList>
    </citation>
    <scope>NUCLEOTIDE SEQUENCE [LARGE SCALE GENOMIC DNA]</scope>
    <source>
        <strain evidence="2">DSM 100572</strain>
    </source>
</reference>
<evidence type="ECO:0000313" key="2">
    <source>
        <dbReference type="Proteomes" id="UP000184109"/>
    </source>
</evidence>
<protein>
    <submittedName>
        <fullName evidence="1">Four helix bundle protein</fullName>
    </submittedName>
</protein>
<dbReference type="EMBL" id="FQXQ01000001">
    <property type="protein sequence ID" value="SHH47657.1"/>
    <property type="molecule type" value="Genomic_DNA"/>
</dbReference>
<sequence>MEKSKNFEDLLVWKKGHQFVLEVYTITKQFPKEEIYGLTSQFRRAAVSITANIAEEYKRISNKEKLRFYNIAQASLEECKYFLILARDLEYTDQFQKLNNLINEVSKMLNSYCRSILNYSNS</sequence>
<dbReference type="AlphaFoldDB" id="A0A1M5TA63"/>
<keyword evidence="2" id="KW-1185">Reference proteome</keyword>
<dbReference type="OrthoDB" id="9811959at2"/>
<dbReference type="NCBIfam" id="TIGR02436">
    <property type="entry name" value="four helix bundle protein"/>
    <property type="match status" value="1"/>
</dbReference>
<dbReference type="Gene3D" id="1.20.1440.60">
    <property type="entry name" value="23S rRNA-intervening sequence"/>
    <property type="match status" value="1"/>
</dbReference>
<dbReference type="PANTHER" id="PTHR38471:SF2">
    <property type="entry name" value="FOUR HELIX BUNDLE PROTEIN"/>
    <property type="match status" value="1"/>
</dbReference>
<evidence type="ECO:0000313" key="1">
    <source>
        <dbReference type="EMBL" id="SHH47657.1"/>
    </source>
</evidence>
<dbReference type="Proteomes" id="UP000184109">
    <property type="component" value="Unassembled WGS sequence"/>
</dbReference>
<gene>
    <name evidence="1" type="ORF">SAMN05444281_0779</name>
</gene>
<dbReference type="SUPFAM" id="SSF158446">
    <property type="entry name" value="IVS-encoded protein-like"/>
    <property type="match status" value="1"/>
</dbReference>
<dbReference type="InterPro" id="IPR012657">
    <property type="entry name" value="23S_rRNA-intervening_sequence"/>
</dbReference>
<dbReference type="RefSeq" id="WP_073118425.1">
    <property type="nucleotide sequence ID" value="NZ_BMEN01000001.1"/>
</dbReference>
<proteinExistence type="predicted"/>
<dbReference type="CDD" id="cd16377">
    <property type="entry name" value="23S_rRNA_IVP_like"/>
    <property type="match status" value="1"/>
</dbReference>
<dbReference type="InterPro" id="IPR036583">
    <property type="entry name" value="23S_rRNA_IVS_sf"/>
</dbReference>
<accession>A0A1M5TA63</accession>
<dbReference type="Pfam" id="PF05635">
    <property type="entry name" value="23S_rRNA_IVP"/>
    <property type="match status" value="1"/>
</dbReference>
<dbReference type="PANTHER" id="PTHR38471">
    <property type="entry name" value="FOUR HELIX BUNDLE PROTEIN"/>
    <property type="match status" value="1"/>
</dbReference>
<organism evidence="1 2">
    <name type="scientific">Wenyingzhuangia marina</name>
    <dbReference type="NCBI Taxonomy" id="1195760"/>
    <lineage>
        <taxon>Bacteria</taxon>
        <taxon>Pseudomonadati</taxon>
        <taxon>Bacteroidota</taxon>
        <taxon>Flavobacteriia</taxon>
        <taxon>Flavobacteriales</taxon>
        <taxon>Flavobacteriaceae</taxon>
        <taxon>Wenyingzhuangia</taxon>
    </lineage>
</organism>
<dbReference type="STRING" id="1195760.SAMN05444281_0779"/>
<name>A0A1M5TA63_9FLAO</name>